<feature type="coiled-coil region" evidence="1">
    <location>
        <begin position="48"/>
        <end position="75"/>
    </location>
</feature>
<evidence type="ECO:0000256" key="1">
    <source>
        <dbReference type="SAM" id="Coils"/>
    </source>
</evidence>
<feature type="region of interest" description="Disordered" evidence="2">
    <location>
        <begin position="105"/>
        <end position="125"/>
    </location>
</feature>
<dbReference type="KEGG" id="sarm:DVA86_08280"/>
<proteinExistence type="predicted"/>
<keyword evidence="3" id="KW-0472">Membrane</keyword>
<accession>A0A345XLX5</accession>
<evidence type="ECO:0000256" key="2">
    <source>
        <dbReference type="SAM" id="MobiDB-lite"/>
    </source>
</evidence>
<gene>
    <name evidence="4" type="ORF">DVA86_08280</name>
</gene>
<evidence type="ECO:0000256" key="3">
    <source>
        <dbReference type="SAM" id="Phobius"/>
    </source>
</evidence>
<dbReference type="InterPro" id="IPR007060">
    <property type="entry name" value="FtsL/DivIC"/>
</dbReference>
<evidence type="ECO:0000313" key="4">
    <source>
        <dbReference type="EMBL" id="AXK32641.1"/>
    </source>
</evidence>
<keyword evidence="1" id="KW-0175">Coiled coil</keyword>
<dbReference type="EMBL" id="CP031320">
    <property type="protein sequence ID" value="AXK32641.1"/>
    <property type="molecule type" value="Genomic_DNA"/>
</dbReference>
<evidence type="ECO:0000313" key="5">
    <source>
        <dbReference type="Proteomes" id="UP000254425"/>
    </source>
</evidence>
<dbReference type="Pfam" id="PF04977">
    <property type="entry name" value="DivIC"/>
    <property type="match status" value="1"/>
</dbReference>
<keyword evidence="3" id="KW-1133">Transmembrane helix</keyword>
<protein>
    <submittedName>
        <fullName evidence="4">Septum formation initiator family protein</fullName>
    </submittedName>
</protein>
<keyword evidence="5" id="KW-1185">Reference proteome</keyword>
<feature type="transmembrane region" description="Helical" evidence="3">
    <location>
        <begin position="26"/>
        <end position="44"/>
    </location>
</feature>
<organism evidence="4 5">
    <name type="scientific">Streptomyces armeniacus</name>
    <dbReference type="NCBI Taxonomy" id="83291"/>
    <lineage>
        <taxon>Bacteria</taxon>
        <taxon>Bacillati</taxon>
        <taxon>Actinomycetota</taxon>
        <taxon>Actinomycetes</taxon>
        <taxon>Kitasatosporales</taxon>
        <taxon>Streptomycetaceae</taxon>
        <taxon>Streptomyces</taxon>
    </lineage>
</organism>
<keyword evidence="3" id="KW-0812">Transmembrane</keyword>
<reference evidence="4 5" key="1">
    <citation type="submission" date="2018-07" db="EMBL/GenBank/DDBJ databases">
        <title>Draft genome of the type strain Streptomyces armeniacus ATCC 15676.</title>
        <authorList>
            <person name="Labana P."/>
            <person name="Gosse J.T."/>
            <person name="Boddy C.N."/>
        </authorList>
    </citation>
    <scope>NUCLEOTIDE SEQUENCE [LARGE SCALE GENOMIC DNA]</scope>
    <source>
        <strain evidence="4 5">ATCC 15676</strain>
    </source>
</reference>
<dbReference type="AlphaFoldDB" id="A0A345XLX5"/>
<dbReference type="Proteomes" id="UP000254425">
    <property type="component" value="Chromosome"/>
</dbReference>
<sequence length="125" mass="12988">MTAQQRLARLVSLVPSGSSRAARTPFVLLMVLLLGSGLLALLLLNASLNKGSFQLDDLEQQTEELTDEQQALEQEVGSYSAPGALEGRARELGMVPGGAPAFLYPDGTVRGKPEPAAGEGGQGAP</sequence>
<name>A0A345XLX5_9ACTN</name>
<dbReference type="RefSeq" id="WP_208876980.1">
    <property type="nucleotide sequence ID" value="NZ_CP031320.1"/>
</dbReference>